<comment type="caution">
    <text evidence="1">The sequence shown here is derived from an EMBL/GenBank/DDBJ whole genome shotgun (WGS) entry which is preliminary data.</text>
</comment>
<gene>
    <name evidence="1" type="ORF">EDS130_LOCUS25728</name>
</gene>
<sequence>MMSIKRRSSVDCVKKRLRTENGRSISTIENLSNECFYEIFDYLAGCEIYEAFSNLNFRFQQILRSCSLAYKIISNESTSYEMFTKSYRQIMRHHQSQILSIHIDVNDSQYLTASLFIVNSQYIRLESLVFYTIEADPLYRLLQNLRELPRLFSLKIDTQSSLTLKQINYAYQLAFALPKLNSFEFDTGIHDNRKVRLLSISTPKQMSGITRLFMGQSCSFQEVYPFLTYTPKLRRLILAYVVDDQLDAEEENVEYTVPIILKNLTHLVIERCETKFDALRLHLERIRLPELRFFRCKIDYIPDFHGVTRFDADQWASLIEKHFPQLKICHLTYPEWNFNSNGCEILEGNIQLNRFYAPFWVQRQWILNIVVNKRNIVVSIYPYKKQWYELTLDDIDNNLTLRLMLKNQLYSDDFLTFFRKIVGIREIGYLEIDYITIEKLIQILNLLPKLIALKISSLSTTQAKSLSNDELEILKKISKENQITKIYLEQMNHIEEICFLLTYCPQMTYLKIGTIGSLDIDLFLRIILLKISDHPLQFLSFAMPLADDETVKQLQTMIDFEKLLFDYTISRHMTDIILKRKYNR</sequence>
<evidence type="ECO:0000313" key="2">
    <source>
        <dbReference type="Proteomes" id="UP000663852"/>
    </source>
</evidence>
<evidence type="ECO:0000313" key="1">
    <source>
        <dbReference type="EMBL" id="CAF1208003.1"/>
    </source>
</evidence>
<protein>
    <recommendedName>
        <fullName evidence="3">F-box domain-containing protein</fullName>
    </recommendedName>
</protein>
<reference evidence="1" key="1">
    <citation type="submission" date="2021-02" db="EMBL/GenBank/DDBJ databases">
        <authorList>
            <person name="Nowell W R."/>
        </authorList>
    </citation>
    <scope>NUCLEOTIDE SEQUENCE</scope>
</reference>
<name>A0A814WSH9_ADIRI</name>
<dbReference type="AlphaFoldDB" id="A0A814WSH9"/>
<evidence type="ECO:0008006" key="3">
    <source>
        <dbReference type="Google" id="ProtNLM"/>
    </source>
</evidence>
<dbReference type="Proteomes" id="UP000663852">
    <property type="component" value="Unassembled WGS sequence"/>
</dbReference>
<organism evidence="1 2">
    <name type="scientific">Adineta ricciae</name>
    <name type="common">Rotifer</name>
    <dbReference type="NCBI Taxonomy" id="249248"/>
    <lineage>
        <taxon>Eukaryota</taxon>
        <taxon>Metazoa</taxon>
        <taxon>Spiralia</taxon>
        <taxon>Gnathifera</taxon>
        <taxon>Rotifera</taxon>
        <taxon>Eurotatoria</taxon>
        <taxon>Bdelloidea</taxon>
        <taxon>Adinetida</taxon>
        <taxon>Adinetidae</taxon>
        <taxon>Adineta</taxon>
    </lineage>
</organism>
<dbReference type="EMBL" id="CAJNOJ010000153">
    <property type="protein sequence ID" value="CAF1208003.1"/>
    <property type="molecule type" value="Genomic_DNA"/>
</dbReference>
<accession>A0A814WSH9</accession>
<proteinExistence type="predicted"/>
<dbReference type="OrthoDB" id="10015066at2759"/>